<dbReference type="PROSITE" id="PS50850">
    <property type="entry name" value="MFS"/>
    <property type="match status" value="1"/>
</dbReference>
<dbReference type="GO" id="GO:0022857">
    <property type="term" value="F:transmembrane transporter activity"/>
    <property type="evidence" value="ECO:0007669"/>
    <property type="project" value="InterPro"/>
</dbReference>
<dbReference type="Gene3D" id="1.20.1250.20">
    <property type="entry name" value="MFS general substrate transporter like domains"/>
    <property type="match status" value="1"/>
</dbReference>
<reference evidence="4 5" key="1">
    <citation type="journal article" date="2020" name="ISME J.">
        <title>Uncovering the hidden diversity of litter-decomposition mechanisms in mushroom-forming fungi.</title>
        <authorList>
            <person name="Floudas D."/>
            <person name="Bentzer J."/>
            <person name="Ahren D."/>
            <person name="Johansson T."/>
            <person name="Persson P."/>
            <person name="Tunlid A."/>
        </authorList>
    </citation>
    <scope>NUCLEOTIDE SEQUENCE [LARGE SCALE GENOMIC DNA]</scope>
    <source>
        <strain evidence="4 5">CBS 661.87</strain>
    </source>
</reference>
<sequence>MEVFPAPHRGTGDAIASSFNRITGILAPVIKIVTTSATGTAVSGASANGSIFVSAALFIVSAVLMMFLPIETAGKAAM</sequence>
<feature type="transmembrane region" description="Helical" evidence="2">
    <location>
        <begin position="51"/>
        <end position="70"/>
    </location>
</feature>
<evidence type="ECO:0000313" key="5">
    <source>
        <dbReference type="Proteomes" id="UP000565441"/>
    </source>
</evidence>
<evidence type="ECO:0000313" key="4">
    <source>
        <dbReference type="EMBL" id="KAF5379815.1"/>
    </source>
</evidence>
<dbReference type="Proteomes" id="UP000565441">
    <property type="component" value="Unassembled WGS sequence"/>
</dbReference>
<feature type="domain" description="Major facilitator superfamily (MFS) profile" evidence="3">
    <location>
        <begin position="1"/>
        <end position="73"/>
    </location>
</feature>
<dbReference type="OrthoDB" id="2995054at2759"/>
<dbReference type="InterPro" id="IPR020846">
    <property type="entry name" value="MFS_dom"/>
</dbReference>
<keyword evidence="2" id="KW-1133">Transmembrane helix</keyword>
<dbReference type="SUPFAM" id="SSF103473">
    <property type="entry name" value="MFS general substrate transporter"/>
    <property type="match status" value="1"/>
</dbReference>
<dbReference type="InterPro" id="IPR036259">
    <property type="entry name" value="MFS_trans_sf"/>
</dbReference>
<comment type="caution">
    <text evidence="4">The sequence shown here is derived from an EMBL/GenBank/DDBJ whole genome shotgun (WGS) entry which is preliminary data.</text>
</comment>
<evidence type="ECO:0000256" key="1">
    <source>
        <dbReference type="ARBA" id="ARBA00004141"/>
    </source>
</evidence>
<keyword evidence="2" id="KW-0472">Membrane</keyword>
<accession>A0A8H5HB50</accession>
<evidence type="ECO:0000259" key="3">
    <source>
        <dbReference type="PROSITE" id="PS50850"/>
    </source>
</evidence>
<keyword evidence="5" id="KW-1185">Reference proteome</keyword>
<dbReference type="EMBL" id="JAACJP010000015">
    <property type="protein sequence ID" value="KAF5379815.1"/>
    <property type="molecule type" value="Genomic_DNA"/>
</dbReference>
<dbReference type="AlphaFoldDB" id="A0A8H5HB50"/>
<dbReference type="GO" id="GO:0016020">
    <property type="term" value="C:membrane"/>
    <property type="evidence" value="ECO:0007669"/>
    <property type="project" value="UniProtKB-SubCell"/>
</dbReference>
<proteinExistence type="predicted"/>
<evidence type="ECO:0000256" key="2">
    <source>
        <dbReference type="SAM" id="Phobius"/>
    </source>
</evidence>
<protein>
    <recommendedName>
        <fullName evidence="3">Major facilitator superfamily (MFS) profile domain-containing protein</fullName>
    </recommendedName>
</protein>
<organism evidence="4 5">
    <name type="scientific">Tricholomella constricta</name>
    <dbReference type="NCBI Taxonomy" id="117010"/>
    <lineage>
        <taxon>Eukaryota</taxon>
        <taxon>Fungi</taxon>
        <taxon>Dikarya</taxon>
        <taxon>Basidiomycota</taxon>
        <taxon>Agaricomycotina</taxon>
        <taxon>Agaricomycetes</taxon>
        <taxon>Agaricomycetidae</taxon>
        <taxon>Agaricales</taxon>
        <taxon>Tricholomatineae</taxon>
        <taxon>Lyophyllaceae</taxon>
        <taxon>Tricholomella</taxon>
    </lineage>
</organism>
<keyword evidence="2" id="KW-0812">Transmembrane</keyword>
<gene>
    <name evidence="4" type="ORF">D9615_005780</name>
</gene>
<comment type="subcellular location">
    <subcellularLocation>
        <location evidence="1">Membrane</location>
        <topology evidence="1">Multi-pass membrane protein</topology>
    </subcellularLocation>
</comment>
<name>A0A8H5HB50_9AGAR</name>